<feature type="transmembrane region" description="Helical" evidence="1">
    <location>
        <begin position="75"/>
        <end position="93"/>
    </location>
</feature>
<gene>
    <name evidence="3" type="ORF">GRX03_16255</name>
</gene>
<dbReference type="AlphaFoldDB" id="A0A6B0T880"/>
<feature type="transmembrane region" description="Helical" evidence="1">
    <location>
        <begin position="113"/>
        <end position="134"/>
    </location>
</feature>
<sequence>MSVRSGPGNSAVARGAFAGAVAYLLGLGVIAAAEFTGLHPSGGVWARTSGGVGHLFVHMVAHLPVWEFTVQWTMLPYTGLFAVFLLAAGFAVGTASDTDADAFRVGRAVVVGYAPLTLAASIALVLSGGAITAVRMVAPTVLVGVFVPALFGGLGAVAAARVAPTAAGEP</sequence>
<protein>
    <recommendedName>
        <fullName evidence="2">DUF7978 domain-containing protein</fullName>
    </recommendedName>
</protein>
<keyword evidence="1" id="KW-1133">Transmembrane helix</keyword>
<proteinExistence type="predicted"/>
<keyword evidence="1" id="KW-0472">Membrane</keyword>
<evidence type="ECO:0000313" key="3">
    <source>
        <dbReference type="EMBL" id="MXR53147.1"/>
    </source>
</evidence>
<dbReference type="EMBL" id="WUUT01000009">
    <property type="protein sequence ID" value="MXR53147.1"/>
    <property type="molecule type" value="Genomic_DNA"/>
</dbReference>
<keyword evidence="1" id="KW-0812">Transmembrane</keyword>
<accession>A0A6B0T880</accession>
<dbReference type="RefSeq" id="WP_159765509.1">
    <property type="nucleotide sequence ID" value="NZ_WUUT01000009.1"/>
</dbReference>
<feature type="transmembrane region" description="Helical" evidence="1">
    <location>
        <begin position="12"/>
        <end position="32"/>
    </location>
</feature>
<evidence type="ECO:0000313" key="4">
    <source>
        <dbReference type="Proteomes" id="UP000466535"/>
    </source>
</evidence>
<evidence type="ECO:0000256" key="1">
    <source>
        <dbReference type="SAM" id="Phobius"/>
    </source>
</evidence>
<feature type="domain" description="DUF7978" evidence="2">
    <location>
        <begin position="79"/>
        <end position="161"/>
    </location>
</feature>
<reference evidence="3 4" key="1">
    <citation type="submission" date="2019-12" db="EMBL/GenBank/DDBJ databases">
        <title>Isolation and characterization of three novel carbon monoxide-oxidizing members of Halobacteria from salione crusts and soils.</title>
        <authorList>
            <person name="Myers M.R."/>
            <person name="King G.M."/>
        </authorList>
    </citation>
    <scope>NUCLEOTIDE SEQUENCE [LARGE SCALE GENOMIC DNA]</scope>
    <source>
        <strain evidence="3 4">WSH3</strain>
    </source>
</reference>
<keyword evidence="4" id="KW-1185">Reference proteome</keyword>
<dbReference type="InterPro" id="IPR058284">
    <property type="entry name" value="DUF7978"/>
</dbReference>
<dbReference type="Proteomes" id="UP000466535">
    <property type="component" value="Unassembled WGS sequence"/>
</dbReference>
<feature type="transmembrane region" description="Helical" evidence="1">
    <location>
        <begin position="141"/>
        <end position="163"/>
    </location>
</feature>
<organism evidence="3 4">
    <name type="scientific">Halovenus carboxidivorans</name>
    <dbReference type="NCBI Taxonomy" id="2692199"/>
    <lineage>
        <taxon>Archaea</taxon>
        <taxon>Methanobacteriati</taxon>
        <taxon>Methanobacteriota</taxon>
        <taxon>Stenosarchaea group</taxon>
        <taxon>Halobacteria</taxon>
        <taxon>Halobacteriales</taxon>
        <taxon>Haloarculaceae</taxon>
        <taxon>Halovenus</taxon>
    </lineage>
</organism>
<evidence type="ECO:0000259" key="2">
    <source>
        <dbReference type="Pfam" id="PF25933"/>
    </source>
</evidence>
<name>A0A6B0T880_9EURY</name>
<dbReference type="Pfam" id="PF25933">
    <property type="entry name" value="DUF7978"/>
    <property type="match status" value="1"/>
</dbReference>
<comment type="caution">
    <text evidence="3">The sequence shown here is derived from an EMBL/GenBank/DDBJ whole genome shotgun (WGS) entry which is preliminary data.</text>
</comment>